<dbReference type="AlphaFoldDB" id="A0A1K1LFQ2"/>
<dbReference type="HAMAP" id="MF_01077">
    <property type="entry name" value="RimP"/>
    <property type="match status" value="1"/>
</dbReference>
<dbReference type="EMBL" id="LT630450">
    <property type="protein sequence ID" value="SFV73545.1"/>
    <property type="molecule type" value="Genomic_DNA"/>
</dbReference>
<dbReference type="InterPro" id="IPR028989">
    <property type="entry name" value="RimP_N"/>
</dbReference>
<dbReference type="GO" id="GO:0005829">
    <property type="term" value="C:cytosol"/>
    <property type="evidence" value="ECO:0007669"/>
    <property type="project" value="TreeGrafter"/>
</dbReference>
<accession>A0A1K1LFQ2</accession>
<sequence>MSENSLKETVTRLATPLVQAQGLEIWGVEIAQAGRTTVRVFVDLPQEVKQAQAALSAGSEPAGDLEDGAGIMEARSASIDQCEEISRQLGLALEVEDLIEQAYVLEVSTPGFSRLFFSLDQMRPYAGDMVELRMVSAYAPENAPAARRAWRGVLREVTGSAVRLAPASVSAEGDICPEAMDEVLVPWDMVRRASRIHIFRQPQKPGKQPARKAAKAGPQGDAPRKGKAKGGKSKHPGRNEAEDI</sequence>
<dbReference type="SUPFAM" id="SSF75420">
    <property type="entry name" value="YhbC-like, N-terminal domain"/>
    <property type="match status" value="1"/>
</dbReference>
<organism evidence="6 7">
    <name type="scientific">Desulfovibrio piger</name>
    <dbReference type="NCBI Taxonomy" id="901"/>
    <lineage>
        <taxon>Bacteria</taxon>
        <taxon>Pseudomonadati</taxon>
        <taxon>Thermodesulfobacteriota</taxon>
        <taxon>Desulfovibrionia</taxon>
        <taxon>Desulfovibrionales</taxon>
        <taxon>Desulfovibrionaceae</taxon>
        <taxon>Desulfovibrio</taxon>
    </lineage>
</organism>
<dbReference type="OrthoDB" id="9805006at2"/>
<comment type="function">
    <text evidence="3">Required for maturation of 30S ribosomal subunits.</text>
</comment>
<dbReference type="Pfam" id="PF02576">
    <property type="entry name" value="RimP_N"/>
    <property type="match status" value="1"/>
</dbReference>
<evidence type="ECO:0000313" key="7">
    <source>
        <dbReference type="Proteomes" id="UP000186323"/>
    </source>
</evidence>
<dbReference type="Gene3D" id="3.30.300.70">
    <property type="entry name" value="RimP-like superfamily, N-terminal"/>
    <property type="match status" value="1"/>
</dbReference>
<feature type="compositionally biased region" description="Basic residues" evidence="4">
    <location>
        <begin position="225"/>
        <end position="236"/>
    </location>
</feature>
<dbReference type="PANTHER" id="PTHR33867">
    <property type="entry name" value="RIBOSOME MATURATION FACTOR RIMP"/>
    <property type="match status" value="1"/>
</dbReference>
<keyword evidence="2 3" id="KW-0690">Ribosome biogenesis</keyword>
<dbReference type="GO" id="GO:0000028">
    <property type="term" value="P:ribosomal small subunit assembly"/>
    <property type="evidence" value="ECO:0007669"/>
    <property type="project" value="TreeGrafter"/>
</dbReference>
<comment type="subcellular location">
    <subcellularLocation>
        <location evidence="3">Cytoplasm</location>
    </subcellularLocation>
</comment>
<protein>
    <recommendedName>
        <fullName evidence="3">Ribosome maturation factor RimP</fullName>
    </recommendedName>
</protein>
<dbReference type="GO" id="GO:0006412">
    <property type="term" value="P:translation"/>
    <property type="evidence" value="ECO:0007669"/>
    <property type="project" value="TreeGrafter"/>
</dbReference>
<evidence type="ECO:0000313" key="6">
    <source>
        <dbReference type="EMBL" id="SFV73545.1"/>
    </source>
</evidence>
<proteinExistence type="inferred from homology"/>
<evidence type="ECO:0000256" key="3">
    <source>
        <dbReference type="HAMAP-Rule" id="MF_01077"/>
    </source>
</evidence>
<keyword evidence="7" id="KW-1185">Reference proteome</keyword>
<reference evidence="7" key="1">
    <citation type="submission" date="2016-10" db="EMBL/GenBank/DDBJ databases">
        <authorList>
            <person name="Wegmann U."/>
        </authorList>
    </citation>
    <scope>NUCLEOTIDE SEQUENCE [LARGE SCALE GENOMIC DNA]</scope>
</reference>
<gene>
    <name evidence="3" type="primary">rimP</name>
    <name evidence="6" type="ORF">DESPIGER_1709</name>
</gene>
<evidence type="ECO:0000256" key="4">
    <source>
        <dbReference type="SAM" id="MobiDB-lite"/>
    </source>
</evidence>
<feature type="region of interest" description="Disordered" evidence="4">
    <location>
        <begin position="199"/>
        <end position="244"/>
    </location>
</feature>
<name>A0A1K1LFQ2_9BACT</name>
<dbReference type="RefSeq" id="WP_072335443.1">
    <property type="nucleotide sequence ID" value="NZ_CALJDE010000065.1"/>
</dbReference>
<evidence type="ECO:0000259" key="5">
    <source>
        <dbReference type="Pfam" id="PF02576"/>
    </source>
</evidence>
<comment type="similarity">
    <text evidence="3">Belongs to the RimP family.</text>
</comment>
<evidence type="ECO:0000256" key="1">
    <source>
        <dbReference type="ARBA" id="ARBA00022490"/>
    </source>
</evidence>
<evidence type="ECO:0000256" key="2">
    <source>
        <dbReference type="ARBA" id="ARBA00022517"/>
    </source>
</evidence>
<keyword evidence="1 3" id="KW-0963">Cytoplasm</keyword>
<feature type="domain" description="Ribosome maturation factor RimP N-terminal" evidence="5">
    <location>
        <begin position="14"/>
        <end position="112"/>
    </location>
</feature>
<dbReference type="InterPro" id="IPR003728">
    <property type="entry name" value="Ribosome_maturation_RimP"/>
</dbReference>
<dbReference type="Proteomes" id="UP000186323">
    <property type="component" value="Chromosome I"/>
</dbReference>
<dbReference type="PANTHER" id="PTHR33867:SF1">
    <property type="entry name" value="RIBOSOME MATURATION FACTOR RIMP"/>
    <property type="match status" value="1"/>
</dbReference>
<dbReference type="InterPro" id="IPR035956">
    <property type="entry name" value="RimP_N_sf"/>
</dbReference>
<dbReference type="KEGG" id="dpg:DESPIGER_1709"/>